<dbReference type="InterPro" id="IPR003598">
    <property type="entry name" value="Ig_sub2"/>
</dbReference>
<dbReference type="Pfam" id="PF13927">
    <property type="entry name" value="Ig_3"/>
    <property type="match status" value="1"/>
</dbReference>
<dbReference type="InterPro" id="IPR036179">
    <property type="entry name" value="Ig-like_dom_sf"/>
</dbReference>
<organism evidence="8 9">
    <name type="scientific">Rotaria magnacalcarata</name>
    <dbReference type="NCBI Taxonomy" id="392030"/>
    <lineage>
        <taxon>Eukaryota</taxon>
        <taxon>Metazoa</taxon>
        <taxon>Spiralia</taxon>
        <taxon>Gnathifera</taxon>
        <taxon>Rotifera</taxon>
        <taxon>Eurotatoria</taxon>
        <taxon>Bdelloidea</taxon>
        <taxon>Philodinida</taxon>
        <taxon>Philodinidae</taxon>
        <taxon>Rotaria</taxon>
    </lineage>
</organism>
<keyword evidence="4" id="KW-0472">Membrane</keyword>
<dbReference type="CDD" id="cd00063">
    <property type="entry name" value="FN3"/>
    <property type="match status" value="2"/>
</dbReference>
<dbReference type="Proteomes" id="UP000663855">
    <property type="component" value="Unassembled WGS sequence"/>
</dbReference>
<dbReference type="EMBL" id="CAJNOV010004613">
    <property type="protein sequence ID" value="CAF1181482.1"/>
    <property type="molecule type" value="Genomic_DNA"/>
</dbReference>
<dbReference type="InterPro" id="IPR013783">
    <property type="entry name" value="Ig-like_fold"/>
</dbReference>
<dbReference type="InterPro" id="IPR007110">
    <property type="entry name" value="Ig-like_dom"/>
</dbReference>
<dbReference type="SMART" id="SM00408">
    <property type="entry name" value="IGc2"/>
    <property type="match status" value="4"/>
</dbReference>
<keyword evidence="4" id="KW-1133">Transmembrane helix</keyword>
<feature type="domain" description="Ig-like" evidence="6">
    <location>
        <begin position="231"/>
        <end position="318"/>
    </location>
</feature>
<dbReference type="AlphaFoldDB" id="A0A814UW43"/>
<comment type="caution">
    <text evidence="8">The sequence shown here is derived from an EMBL/GenBank/DDBJ whole genome shotgun (WGS) entry which is preliminary data.</text>
</comment>
<evidence type="ECO:0000313" key="8">
    <source>
        <dbReference type="EMBL" id="CAF1181482.1"/>
    </source>
</evidence>
<feature type="domain" description="Ig-like" evidence="6">
    <location>
        <begin position="124"/>
        <end position="221"/>
    </location>
</feature>
<dbReference type="InterPro" id="IPR050958">
    <property type="entry name" value="Cell_Adh-Cytoskel_Orgn"/>
</dbReference>
<evidence type="ECO:0000256" key="2">
    <source>
        <dbReference type="ARBA" id="ARBA00023157"/>
    </source>
</evidence>
<name>A0A814UW43_9BILA</name>
<proteinExistence type="predicted"/>
<evidence type="ECO:0000256" key="5">
    <source>
        <dbReference type="SAM" id="SignalP"/>
    </source>
</evidence>
<dbReference type="SMART" id="SM00060">
    <property type="entry name" value="FN3"/>
    <property type="match status" value="2"/>
</dbReference>
<dbReference type="PROSITE" id="PS50835">
    <property type="entry name" value="IG_LIKE"/>
    <property type="match status" value="3"/>
</dbReference>
<feature type="domain" description="Fibronectin type-III" evidence="7">
    <location>
        <begin position="637"/>
        <end position="739"/>
    </location>
</feature>
<dbReference type="PANTHER" id="PTHR45080">
    <property type="entry name" value="CONTACTIN 5"/>
    <property type="match status" value="1"/>
</dbReference>
<dbReference type="GO" id="GO:0007156">
    <property type="term" value="P:homophilic cell adhesion via plasma membrane adhesion molecules"/>
    <property type="evidence" value="ECO:0007669"/>
    <property type="project" value="TreeGrafter"/>
</dbReference>
<feature type="signal peptide" evidence="5">
    <location>
        <begin position="1"/>
        <end position="18"/>
    </location>
</feature>
<keyword evidence="1 5" id="KW-0732">Signal</keyword>
<keyword evidence="2" id="KW-1015">Disulfide bond</keyword>
<protein>
    <submittedName>
        <fullName evidence="8">Uncharacterized protein</fullName>
    </submittedName>
</protein>
<dbReference type="Pfam" id="PF00041">
    <property type="entry name" value="fn3"/>
    <property type="match status" value="2"/>
</dbReference>
<dbReference type="PANTHER" id="PTHR45080:SF8">
    <property type="entry name" value="IG-LIKE DOMAIN-CONTAINING PROTEIN"/>
    <property type="match status" value="1"/>
</dbReference>
<dbReference type="PROSITE" id="PS50853">
    <property type="entry name" value="FN3"/>
    <property type="match status" value="2"/>
</dbReference>
<keyword evidence="4" id="KW-0812">Transmembrane</keyword>
<accession>A0A814UW43</accession>
<feature type="chain" id="PRO_5032406347" evidence="5">
    <location>
        <begin position="19"/>
        <end position="825"/>
    </location>
</feature>
<feature type="region of interest" description="Disordered" evidence="3">
    <location>
        <begin position="791"/>
        <end position="825"/>
    </location>
</feature>
<feature type="compositionally biased region" description="Polar residues" evidence="3">
    <location>
        <begin position="791"/>
        <end position="803"/>
    </location>
</feature>
<dbReference type="SUPFAM" id="SSF48726">
    <property type="entry name" value="Immunoglobulin"/>
    <property type="match status" value="4"/>
</dbReference>
<dbReference type="Gene3D" id="2.60.40.10">
    <property type="entry name" value="Immunoglobulins"/>
    <property type="match status" value="5"/>
</dbReference>
<dbReference type="GO" id="GO:0005886">
    <property type="term" value="C:plasma membrane"/>
    <property type="evidence" value="ECO:0007669"/>
    <property type="project" value="TreeGrafter"/>
</dbReference>
<evidence type="ECO:0000256" key="4">
    <source>
        <dbReference type="SAM" id="Phobius"/>
    </source>
</evidence>
<evidence type="ECO:0000256" key="1">
    <source>
        <dbReference type="ARBA" id="ARBA00022729"/>
    </source>
</evidence>
<dbReference type="CDD" id="cd00096">
    <property type="entry name" value="Ig"/>
    <property type="match status" value="2"/>
</dbReference>
<evidence type="ECO:0000259" key="7">
    <source>
        <dbReference type="PROSITE" id="PS50853"/>
    </source>
</evidence>
<feature type="compositionally biased region" description="Basic and acidic residues" evidence="3">
    <location>
        <begin position="815"/>
        <end position="825"/>
    </location>
</feature>
<feature type="transmembrane region" description="Helical" evidence="4">
    <location>
        <begin position="756"/>
        <end position="780"/>
    </location>
</feature>
<evidence type="ECO:0000259" key="6">
    <source>
        <dbReference type="PROSITE" id="PS50835"/>
    </source>
</evidence>
<evidence type="ECO:0000313" key="9">
    <source>
        <dbReference type="Proteomes" id="UP000663855"/>
    </source>
</evidence>
<sequence length="825" mass="93630">MPLISILFTCLLIPILHGQLVIKPSESIVLRDQFKSFVASCTGLPNTRVVLRDQFKSFVASCTGLPNTRVATWRSPLQIDIKEDDTARVTVERQTYGLRLRIRNLTRSDQGIWECLGSDLGGRPLLRTLQINVKVPITFLGEIVQYAELDTAVLIKCRVLANPSAEVSWFKGRDKTRLISSNYERSNDGLKIHRVSLADNDLFWCQADVLETGESKDYPIQVVIAQPITTPRIVCAAPCAVEKQTATLICEAGGMPPPQFLWFYGQDVPIVTNVISKFVVRGNTLVINYVDETDNGRYSCQVFNDYDRRGQRAEYMLNVIVPPRLAPISPIKVNFDENTPPQRVVFICRVLRGSAESLSLEWVLNDGTSLLPINGISIDISQLALNRFIELRFDPVRREHHGNYTCVAKNLADITSTVANLFVEYKPIFMGPHKPVIFSVPNYRAIMKCQFDSYPPPTIQWARIVRRLKGLDDGHILVQDNDPQVIDILTRQIGPTIYETQLTYNPLEQDFDLIFECRAINPRIGRYSMNMRRAEPPQQVRVVEVKPRSNSIQLNIQPPLEIGGLPLLEYLVRYEQIGVPNSLKTHTFPAISNEPQSLLIESLQPSILYRMQIVAKSRAGEGVLSIPYQLKTLDRQVPQFKILSSDLSCLDDQSCLIKWVIESDGGSPISRVEISYTKAFSINGMEQWSPAIQIEPLINEFELKGLQPDANYIIRVRLFNEAGVGEQKISKRTSKSRIDPRSNLSDKRSKNRFSSIWIIIGIVSSIVVVLTMTIVLFIVIRRRSKYNQNQNHDKVSNTISIPSRRNEDVEQSNVEFRKPLRDDER</sequence>
<feature type="domain" description="Ig-like" evidence="6">
    <location>
        <begin position="323"/>
        <end position="419"/>
    </location>
</feature>
<dbReference type="SMART" id="SM00409">
    <property type="entry name" value="IG"/>
    <property type="match status" value="4"/>
</dbReference>
<gene>
    <name evidence="8" type="ORF">CJN711_LOCUS11041</name>
</gene>
<dbReference type="SUPFAM" id="SSF49265">
    <property type="entry name" value="Fibronectin type III"/>
    <property type="match status" value="1"/>
</dbReference>
<reference evidence="8" key="1">
    <citation type="submission" date="2021-02" db="EMBL/GenBank/DDBJ databases">
        <authorList>
            <person name="Nowell W R."/>
        </authorList>
    </citation>
    <scope>NUCLEOTIDE SEQUENCE</scope>
</reference>
<dbReference type="InterPro" id="IPR036116">
    <property type="entry name" value="FN3_sf"/>
</dbReference>
<dbReference type="InterPro" id="IPR003599">
    <property type="entry name" value="Ig_sub"/>
</dbReference>
<feature type="domain" description="Fibronectin type-III" evidence="7">
    <location>
        <begin position="536"/>
        <end position="635"/>
    </location>
</feature>
<dbReference type="InterPro" id="IPR003961">
    <property type="entry name" value="FN3_dom"/>
</dbReference>
<evidence type="ECO:0000256" key="3">
    <source>
        <dbReference type="SAM" id="MobiDB-lite"/>
    </source>
</evidence>